<dbReference type="EMBL" id="JADIMV010000050">
    <property type="protein sequence ID" value="MBO8439573.1"/>
    <property type="molecule type" value="Genomic_DNA"/>
</dbReference>
<dbReference type="AlphaFoldDB" id="A0A940IDS4"/>
<keyword evidence="6 7" id="KW-0012">Acyltransferase</keyword>
<dbReference type="Pfam" id="PF03279">
    <property type="entry name" value="Lip_A_acyltrans"/>
    <property type="match status" value="1"/>
</dbReference>
<dbReference type="PANTHER" id="PTHR30606:SF10">
    <property type="entry name" value="PHOSPHATIDYLINOSITOL MANNOSIDE ACYLTRANSFERASE"/>
    <property type="match status" value="1"/>
</dbReference>
<comment type="caution">
    <text evidence="7">The sequence shown here is derived from an EMBL/GenBank/DDBJ whole genome shotgun (WGS) entry which is preliminary data.</text>
</comment>
<dbReference type="GO" id="GO:0016746">
    <property type="term" value="F:acyltransferase activity"/>
    <property type="evidence" value="ECO:0007669"/>
    <property type="project" value="UniProtKB-KW"/>
</dbReference>
<dbReference type="Proteomes" id="UP000712007">
    <property type="component" value="Unassembled WGS sequence"/>
</dbReference>
<dbReference type="GO" id="GO:0009247">
    <property type="term" value="P:glycolipid biosynthetic process"/>
    <property type="evidence" value="ECO:0007669"/>
    <property type="project" value="UniProtKB-ARBA"/>
</dbReference>
<evidence type="ECO:0000256" key="1">
    <source>
        <dbReference type="ARBA" id="ARBA00004533"/>
    </source>
</evidence>
<dbReference type="CDD" id="cd07984">
    <property type="entry name" value="LPLAT_LABLAT-like"/>
    <property type="match status" value="1"/>
</dbReference>
<evidence type="ECO:0000313" key="8">
    <source>
        <dbReference type="Proteomes" id="UP000712007"/>
    </source>
</evidence>
<evidence type="ECO:0000256" key="3">
    <source>
        <dbReference type="ARBA" id="ARBA00022519"/>
    </source>
</evidence>
<sequence length="288" mass="34682">MGYYILYPLLWVMARMPMGVLYVLSDCLYPIVRYVVKYRYGVVRRNVENAFPDWDEGRRGALVNRFYRHLCDYFVESVALMGMSEREIKRRFVFTNPEFFSREEFAGRNFVAVFGHYGDWEWVSSLPLWVDTINVATLYKPLRDRHFDRMFLRLRSRFGTICIDKNKVLREMVRLRREPRPYVVAFIADQTPSVHNIHYWTKFLNQESAVLTGWETIAKKTGDAVIFLDVRRVRRGYYEAELSLISADAKSEPEYAMSERYIRLMERSIMRDPAYWLWSHNRWKHKKE</sequence>
<evidence type="ECO:0000256" key="2">
    <source>
        <dbReference type="ARBA" id="ARBA00022475"/>
    </source>
</evidence>
<proteinExistence type="predicted"/>
<keyword evidence="3" id="KW-0997">Cell inner membrane</keyword>
<evidence type="ECO:0000256" key="5">
    <source>
        <dbReference type="ARBA" id="ARBA00023136"/>
    </source>
</evidence>
<name>A0A940IDS4_9BACT</name>
<comment type="subcellular location">
    <subcellularLocation>
        <location evidence="1">Cell inner membrane</location>
    </subcellularLocation>
</comment>
<evidence type="ECO:0000256" key="4">
    <source>
        <dbReference type="ARBA" id="ARBA00022679"/>
    </source>
</evidence>
<organism evidence="7 8">
    <name type="scientific">Candidatus Aphodosoma intestinipullorum</name>
    <dbReference type="NCBI Taxonomy" id="2840674"/>
    <lineage>
        <taxon>Bacteria</taxon>
        <taxon>Pseudomonadati</taxon>
        <taxon>Bacteroidota</taxon>
        <taxon>Bacteroidia</taxon>
        <taxon>Bacteroidales</taxon>
        <taxon>Candidatus Aphodosoma</taxon>
    </lineage>
</organism>
<dbReference type="PANTHER" id="PTHR30606">
    <property type="entry name" value="LIPID A BIOSYNTHESIS LAUROYL ACYLTRANSFERASE"/>
    <property type="match status" value="1"/>
</dbReference>
<protein>
    <submittedName>
        <fullName evidence="7">Lysophospholipid acyltransferase family protein</fullName>
    </submittedName>
</protein>
<keyword evidence="4" id="KW-0808">Transferase</keyword>
<evidence type="ECO:0000256" key="6">
    <source>
        <dbReference type="ARBA" id="ARBA00023315"/>
    </source>
</evidence>
<evidence type="ECO:0000313" key="7">
    <source>
        <dbReference type="EMBL" id="MBO8439573.1"/>
    </source>
</evidence>
<gene>
    <name evidence="7" type="ORF">IAC51_02875</name>
</gene>
<dbReference type="GO" id="GO:0005886">
    <property type="term" value="C:plasma membrane"/>
    <property type="evidence" value="ECO:0007669"/>
    <property type="project" value="UniProtKB-SubCell"/>
</dbReference>
<reference evidence="7" key="2">
    <citation type="journal article" date="2021" name="PeerJ">
        <title>Extensive microbial diversity within the chicken gut microbiome revealed by metagenomics and culture.</title>
        <authorList>
            <person name="Gilroy R."/>
            <person name="Ravi A."/>
            <person name="Getino M."/>
            <person name="Pursley I."/>
            <person name="Horton D.L."/>
            <person name="Alikhan N.F."/>
            <person name="Baker D."/>
            <person name="Gharbi K."/>
            <person name="Hall N."/>
            <person name="Watson M."/>
            <person name="Adriaenssens E.M."/>
            <person name="Foster-Nyarko E."/>
            <person name="Jarju S."/>
            <person name="Secka A."/>
            <person name="Antonio M."/>
            <person name="Oren A."/>
            <person name="Chaudhuri R.R."/>
            <person name="La Ragione R."/>
            <person name="Hildebrand F."/>
            <person name="Pallen M.J."/>
        </authorList>
    </citation>
    <scope>NUCLEOTIDE SEQUENCE</scope>
    <source>
        <strain evidence="7">3924</strain>
    </source>
</reference>
<accession>A0A940IDS4</accession>
<keyword evidence="2" id="KW-1003">Cell membrane</keyword>
<dbReference type="InterPro" id="IPR004960">
    <property type="entry name" value="LipA_acyltrans"/>
</dbReference>
<reference evidence="7" key="1">
    <citation type="submission" date="2020-10" db="EMBL/GenBank/DDBJ databases">
        <authorList>
            <person name="Gilroy R."/>
        </authorList>
    </citation>
    <scope>NUCLEOTIDE SEQUENCE</scope>
    <source>
        <strain evidence="7">3924</strain>
    </source>
</reference>
<keyword evidence="5" id="KW-0472">Membrane</keyword>